<dbReference type="RefSeq" id="WP_016655846.1">
    <property type="nucleotide sequence ID" value="NZ_KE340352.1"/>
</dbReference>
<dbReference type="InterPro" id="IPR036328">
    <property type="entry name" value="MliC_sf"/>
</dbReference>
<proteinExistence type="predicted"/>
<protein>
    <recommendedName>
        <fullName evidence="4">C-type lysozyme inhibitor domain-containing protein</fullName>
    </recommendedName>
</protein>
<comment type="caution">
    <text evidence="2">The sequence shown here is derived from an EMBL/GenBank/DDBJ whole genome shotgun (WGS) entry which is preliminary data.</text>
</comment>
<organism evidence="2 3">
    <name type="scientific">Acinetobacter rudis CIP 110305</name>
    <dbReference type="NCBI Taxonomy" id="421052"/>
    <lineage>
        <taxon>Bacteria</taxon>
        <taxon>Pseudomonadati</taxon>
        <taxon>Pseudomonadota</taxon>
        <taxon>Gammaproteobacteria</taxon>
        <taxon>Moraxellales</taxon>
        <taxon>Moraxellaceae</taxon>
        <taxon>Acinetobacter</taxon>
    </lineage>
</organism>
<dbReference type="EMBL" id="ATGI01000017">
    <property type="protein sequence ID" value="EPF74670.1"/>
    <property type="molecule type" value="Genomic_DNA"/>
</dbReference>
<reference evidence="2 3" key="1">
    <citation type="submission" date="2013-06" db="EMBL/GenBank/DDBJ databases">
        <title>The Genome Sequence of Acinetobacter rudis CIP 110305.</title>
        <authorList>
            <consortium name="The Broad Institute Genome Sequencing Platform"/>
            <consortium name="The Broad Institute Genome Sequencing Center for Infectious Disease"/>
            <person name="Cerqueira G."/>
            <person name="Feldgarden M."/>
            <person name="Courvalin P."/>
            <person name="Perichon B."/>
            <person name="Grillot-Courvalin C."/>
            <person name="Clermont D."/>
            <person name="Rocha E."/>
            <person name="Yoon E.-J."/>
            <person name="Nemec A."/>
            <person name="Young S.K."/>
            <person name="Zeng Q."/>
            <person name="Gargeya S."/>
            <person name="Fitzgerald M."/>
            <person name="Abouelleil A."/>
            <person name="Alvarado L."/>
            <person name="Berlin A.M."/>
            <person name="Chapman S.B."/>
            <person name="Dewar J."/>
            <person name="Goldberg J."/>
            <person name="Griggs A."/>
            <person name="Gujja S."/>
            <person name="Hansen M."/>
            <person name="Howarth C."/>
            <person name="Imamovic A."/>
            <person name="Larimer J."/>
            <person name="McCowan C."/>
            <person name="Murphy C."/>
            <person name="Pearson M."/>
            <person name="Priest M."/>
            <person name="Roberts A."/>
            <person name="Saif S."/>
            <person name="Shea T."/>
            <person name="Sykes S."/>
            <person name="Wortman J."/>
            <person name="Nusbaum C."/>
            <person name="Birren B."/>
        </authorList>
    </citation>
    <scope>NUCLEOTIDE SEQUENCE [LARGE SCALE GENOMIC DNA]</scope>
    <source>
        <strain evidence="2 3">CIP 110305</strain>
    </source>
</reference>
<dbReference type="SUPFAM" id="SSF141488">
    <property type="entry name" value="YdhA-like"/>
    <property type="match status" value="1"/>
</dbReference>
<dbReference type="OrthoDB" id="6712604at2"/>
<dbReference type="HOGENOM" id="CLU_160462_0_0_6"/>
<gene>
    <name evidence="2" type="ORF">F945_01437</name>
</gene>
<dbReference type="eggNOG" id="ENOG5030XWW">
    <property type="taxonomic scope" value="Bacteria"/>
</dbReference>
<accession>S3N3V5</accession>
<evidence type="ECO:0000313" key="3">
    <source>
        <dbReference type="Proteomes" id="UP000014568"/>
    </source>
</evidence>
<evidence type="ECO:0000313" key="2">
    <source>
        <dbReference type="EMBL" id="EPF74670.1"/>
    </source>
</evidence>
<dbReference type="Gene3D" id="2.40.128.200">
    <property type="match status" value="1"/>
</dbReference>
<evidence type="ECO:0008006" key="4">
    <source>
        <dbReference type="Google" id="ProtNLM"/>
    </source>
</evidence>
<dbReference type="PROSITE" id="PS51257">
    <property type="entry name" value="PROKAR_LIPOPROTEIN"/>
    <property type="match status" value="1"/>
</dbReference>
<name>S3N3V5_9GAMM</name>
<dbReference type="Proteomes" id="UP000014568">
    <property type="component" value="Unassembled WGS sequence"/>
</dbReference>
<dbReference type="AlphaFoldDB" id="S3N3V5"/>
<dbReference type="PATRIC" id="fig|421052.3.peg.1396"/>
<feature type="chain" id="PRO_5004523602" description="C-type lysozyme inhibitor domain-containing protein" evidence="1">
    <location>
        <begin position="20"/>
        <end position="124"/>
    </location>
</feature>
<evidence type="ECO:0000256" key="1">
    <source>
        <dbReference type="SAM" id="SignalP"/>
    </source>
</evidence>
<sequence length="124" mass="13235">MKKLILISPLVIVSLMAGCAPKDKASTTQDDSSDIASQVGVIDSNVASIKYETEDKKEFILTSKDNFTTAILLDAEGNTHLLKEAPAGSGMLLKSEGGVSIHTHGDNAIIELSSDRSYQVKEVK</sequence>
<feature type="signal peptide" evidence="1">
    <location>
        <begin position="1"/>
        <end position="19"/>
    </location>
</feature>
<keyword evidence="3" id="KW-1185">Reference proteome</keyword>
<keyword evidence="1" id="KW-0732">Signal</keyword>